<comment type="caution">
    <text evidence="1">The sequence shown here is derived from an EMBL/GenBank/DDBJ whole genome shotgun (WGS) entry which is preliminary data.</text>
</comment>
<gene>
    <name evidence="1" type="ORF">NDU88_001867</name>
</gene>
<keyword evidence="2" id="KW-1185">Reference proteome</keyword>
<name>A0AAV7KTS1_PLEWA</name>
<evidence type="ECO:0000313" key="2">
    <source>
        <dbReference type="Proteomes" id="UP001066276"/>
    </source>
</evidence>
<dbReference type="Proteomes" id="UP001066276">
    <property type="component" value="Chromosome 12"/>
</dbReference>
<accession>A0AAV7KTS1</accession>
<dbReference type="EMBL" id="JANPWB010000016">
    <property type="protein sequence ID" value="KAJ1081689.1"/>
    <property type="molecule type" value="Genomic_DNA"/>
</dbReference>
<dbReference type="AlphaFoldDB" id="A0AAV7KTS1"/>
<sequence length="102" mass="11115">MLGPAPVCETAWGGLGLTFPRPPITRSLPCQTLTGKFLRCFVPGLLQGLLLQPSVSPNLGMENTWQQLLRSRSPGATQPDLIWRKDNLAVEECDDPGGEFPL</sequence>
<organism evidence="1 2">
    <name type="scientific">Pleurodeles waltl</name>
    <name type="common">Iberian ribbed newt</name>
    <dbReference type="NCBI Taxonomy" id="8319"/>
    <lineage>
        <taxon>Eukaryota</taxon>
        <taxon>Metazoa</taxon>
        <taxon>Chordata</taxon>
        <taxon>Craniata</taxon>
        <taxon>Vertebrata</taxon>
        <taxon>Euteleostomi</taxon>
        <taxon>Amphibia</taxon>
        <taxon>Batrachia</taxon>
        <taxon>Caudata</taxon>
        <taxon>Salamandroidea</taxon>
        <taxon>Salamandridae</taxon>
        <taxon>Pleurodelinae</taxon>
        <taxon>Pleurodeles</taxon>
    </lineage>
</organism>
<evidence type="ECO:0000313" key="1">
    <source>
        <dbReference type="EMBL" id="KAJ1081689.1"/>
    </source>
</evidence>
<reference evidence="1" key="1">
    <citation type="journal article" date="2022" name="bioRxiv">
        <title>Sequencing and chromosome-scale assembly of the giantPleurodeles waltlgenome.</title>
        <authorList>
            <person name="Brown T."/>
            <person name="Elewa A."/>
            <person name="Iarovenko S."/>
            <person name="Subramanian E."/>
            <person name="Araus A.J."/>
            <person name="Petzold A."/>
            <person name="Susuki M."/>
            <person name="Suzuki K.-i.T."/>
            <person name="Hayashi T."/>
            <person name="Toyoda A."/>
            <person name="Oliveira C."/>
            <person name="Osipova E."/>
            <person name="Leigh N.D."/>
            <person name="Simon A."/>
            <person name="Yun M.H."/>
        </authorList>
    </citation>
    <scope>NUCLEOTIDE SEQUENCE</scope>
    <source>
        <strain evidence="1">20211129_DDA</strain>
        <tissue evidence="1">Liver</tissue>
    </source>
</reference>
<protein>
    <submittedName>
        <fullName evidence="1">Uncharacterized protein</fullName>
    </submittedName>
</protein>
<proteinExistence type="predicted"/>